<dbReference type="Gene3D" id="1.10.3230.30">
    <property type="entry name" value="Phage gp6-like head-tail connector protein"/>
    <property type="match status" value="1"/>
</dbReference>
<protein>
    <recommendedName>
        <fullName evidence="3">Phage gp6-like head-tail connector protein</fullName>
    </recommendedName>
</protein>
<sequence>MMLTELTAVPGAVLPVQMVKDHLRLGTGFADDGMQDALLESCLRAAMTAIEARTGKALLTRSFRLVLERWRDAGAQALPVAPVAAVTSVTLFAAGETAIPVAPARWKLMADTHRPRLVSVGTLLPVVPEDGRAEIVFEAGFGATWAAVPADLAQAVLLLAGQFYETRHEPGGQAEALPRAVQLLVERWRNVRVLGGGAA</sequence>
<evidence type="ECO:0008006" key="3">
    <source>
        <dbReference type="Google" id="ProtNLM"/>
    </source>
</evidence>
<proteinExistence type="predicted"/>
<evidence type="ECO:0000313" key="1">
    <source>
        <dbReference type="EMBL" id="RID91630.1"/>
    </source>
</evidence>
<dbReference type="NCBIfam" id="TIGR02215">
    <property type="entry name" value="phage_chp_gp8"/>
    <property type="match status" value="1"/>
</dbReference>
<evidence type="ECO:0000313" key="2">
    <source>
        <dbReference type="Proteomes" id="UP000266649"/>
    </source>
</evidence>
<reference evidence="1 2" key="1">
    <citation type="submission" date="2018-09" db="EMBL/GenBank/DDBJ databases">
        <title>Gemmobacter lutimaris sp. nov., a marine bacterium isolated from tidal flat.</title>
        <authorList>
            <person name="Lee D.W."/>
            <person name="Yoo Y."/>
            <person name="Kim J.-J."/>
            <person name="Kim B.S."/>
        </authorList>
    </citation>
    <scope>NUCLEOTIDE SEQUENCE [LARGE SCALE GENOMIC DNA]</scope>
    <source>
        <strain evidence="1 2">YJ-T1-11</strain>
    </source>
</reference>
<comment type="caution">
    <text evidence="1">The sequence shown here is derived from an EMBL/GenBank/DDBJ whole genome shotgun (WGS) entry which is preliminary data.</text>
</comment>
<dbReference type="EMBL" id="QXXQ01000006">
    <property type="protein sequence ID" value="RID91630.1"/>
    <property type="molecule type" value="Genomic_DNA"/>
</dbReference>
<dbReference type="CDD" id="cd08054">
    <property type="entry name" value="gp6"/>
    <property type="match status" value="1"/>
</dbReference>
<dbReference type="RefSeq" id="WP_119135233.1">
    <property type="nucleotide sequence ID" value="NZ_QXXQ01000006.1"/>
</dbReference>
<dbReference type="OrthoDB" id="8478788at2"/>
<dbReference type="InterPro" id="IPR011738">
    <property type="entry name" value="Phage_CHP"/>
</dbReference>
<name>A0A398BUT5_9RHOB</name>
<dbReference type="Proteomes" id="UP000266649">
    <property type="component" value="Unassembled WGS sequence"/>
</dbReference>
<organism evidence="1 2">
    <name type="scientific">Gemmobacter lutimaris</name>
    <dbReference type="NCBI Taxonomy" id="2306023"/>
    <lineage>
        <taxon>Bacteria</taxon>
        <taxon>Pseudomonadati</taxon>
        <taxon>Pseudomonadota</taxon>
        <taxon>Alphaproteobacteria</taxon>
        <taxon>Rhodobacterales</taxon>
        <taxon>Paracoccaceae</taxon>
        <taxon>Gemmobacter</taxon>
    </lineage>
</organism>
<keyword evidence="2" id="KW-1185">Reference proteome</keyword>
<gene>
    <name evidence="1" type="ORF">D2N39_11880</name>
</gene>
<accession>A0A398BUT5</accession>
<dbReference type="AlphaFoldDB" id="A0A398BUT5"/>